<gene>
    <name evidence="2" type="ORF">FM104_12515</name>
</gene>
<evidence type="ECO:0000313" key="2">
    <source>
        <dbReference type="EMBL" id="SJN43271.1"/>
    </source>
</evidence>
<dbReference type="RefSeq" id="WP_087132569.1">
    <property type="nucleotide sequence ID" value="NZ_FUKO01000033.1"/>
</dbReference>
<dbReference type="Proteomes" id="UP000196320">
    <property type="component" value="Unassembled WGS sequence"/>
</dbReference>
<feature type="region of interest" description="Disordered" evidence="1">
    <location>
        <begin position="1"/>
        <end position="20"/>
    </location>
</feature>
<dbReference type="EMBL" id="FUKO01000033">
    <property type="protein sequence ID" value="SJN43271.1"/>
    <property type="molecule type" value="Genomic_DNA"/>
</dbReference>
<organism evidence="2 3">
    <name type="scientific">Microbacterium esteraromaticum</name>
    <dbReference type="NCBI Taxonomy" id="57043"/>
    <lineage>
        <taxon>Bacteria</taxon>
        <taxon>Bacillati</taxon>
        <taxon>Actinomycetota</taxon>
        <taxon>Actinomycetes</taxon>
        <taxon>Micrococcales</taxon>
        <taxon>Microbacteriaceae</taxon>
        <taxon>Microbacterium</taxon>
    </lineage>
</organism>
<name>A0A1R4KG16_9MICO</name>
<protein>
    <submittedName>
        <fullName evidence="2">Uncharacterized protein</fullName>
    </submittedName>
</protein>
<dbReference type="OrthoDB" id="9910751at2"/>
<evidence type="ECO:0000313" key="3">
    <source>
        <dbReference type="Proteomes" id="UP000196320"/>
    </source>
</evidence>
<accession>A0A1R4KG16</accession>
<sequence length="336" mass="37139">MSIDAHGNIHNTAGRFDGHIRTEPEGALALTIEEIDQAAEERAERAAHRERWEHVVDVLGKTSGAITREWRIDPTNAEDIAQDTIKKMLESQRDIDDQLAQKDSYFKQAARNRATKFSAAYQNGRRSEDIAAARQLAAAEAEFEAANGRRMTKNERDEEAHRILMSFKPGQRPKDDFHRSRSTLSLDAPVNADGSTTLGDLIEAPDGEPRHDAVDDFAARIGHEIDNGMTTKANARRQSWRLVSIRDGAPQVQEGVLTTGQARKFKQTVANAPGGVLGLLDRWESGEATTDEERALFAPFGDDIDMRGYEKVASTLRRHPALADRLHAEAVAVAAS</sequence>
<proteinExistence type="predicted"/>
<evidence type="ECO:0000256" key="1">
    <source>
        <dbReference type="SAM" id="MobiDB-lite"/>
    </source>
</evidence>
<reference evidence="2 3" key="1">
    <citation type="submission" date="2017-02" db="EMBL/GenBank/DDBJ databases">
        <authorList>
            <person name="Peterson S.W."/>
        </authorList>
    </citation>
    <scope>NUCLEOTIDE SEQUENCE [LARGE SCALE GENOMIC DNA]</scope>
    <source>
        <strain evidence="2 3">B Mb 05.01</strain>
    </source>
</reference>
<keyword evidence="3" id="KW-1185">Reference proteome</keyword>
<dbReference type="AlphaFoldDB" id="A0A1R4KG16"/>